<protein>
    <submittedName>
        <fullName evidence="1">Uncharacterized protein</fullName>
    </submittedName>
</protein>
<dbReference type="EMBL" id="JBHSML010000003">
    <property type="protein sequence ID" value="MFC5515962.1"/>
    <property type="molecule type" value="Genomic_DNA"/>
</dbReference>
<accession>A0ABW0PW21</accession>
<comment type="caution">
    <text evidence="1">The sequence shown here is derived from an EMBL/GenBank/DDBJ whole genome shotgun (WGS) entry which is preliminary data.</text>
</comment>
<proteinExistence type="predicted"/>
<dbReference type="Proteomes" id="UP001596150">
    <property type="component" value="Unassembled WGS sequence"/>
</dbReference>
<organism evidence="1 2">
    <name type="scientific">Kaistia terrae</name>
    <dbReference type="NCBI Taxonomy" id="537017"/>
    <lineage>
        <taxon>Bacteria</taxon>
        <taxon>Pseudomonadati</taxon>
        <taxon>Pseudomonadota</taxon>
        <taxon>Alphaproteobacteria</taxon>
        <taxon>Hyphomicrobiales</taxon>
        <taxon>Kaistiaceae</taxon>
        <taxon>Kaistia</taxon>
    </lineage>
</organism>
<gene>
    <name evidence="1" type="ORF">ACFPP9_09295</name>
</gene>
<name>A0ABW0PW21_9HYPH</name>
<dbReference type="RefSeq" id="WP_266341823.1">
    <property type="nucleotide sequence ID" value="NZ_JAPKNH010000001.1"/>
</dbReference>
<reference evidence="2" key="1">
    <citation type="journal article" date="2019" name="Int. J. Syst. Evol. Microbiol.">
        <title>The Global Catalogue of Microorganisms (GCM) 10K type strain sequencing project: providing services to taxonomists for standard genome sequencing and annotation.</title>
        <authorList>
            <consortium name="The Broad Institute Genomics Platform"/>
            <consortium name="The Broad Institute Genome Sequencing Center for Infectious Disease"/>
            <person name="Wu L."/>
            <person name="Ma J."/>
        </authorList>
    </citation>
    <scope>NUCLEOTIDE SEQUENCE [LARGE SCALE GENOMIC DNA]</scope>
    <source>
        <strain evidence="2">KACC 12633</strain>
    </source>
</reference>
<keyword evidence="2" id="KW-1185">Reference proteome</keyword>
<evidence type="ECO:0000313" key="2">
    <source>
        <dbReference type="Proteomes" id="UP001596150"/>
    </source>
</evidence>
<evidence type="ECO:0000313" key="1">
    <source>
        <dbReference type="EMBL" id="MFC5515962.1"/>
    </source>
</evidence>
<sequence>MIDTAARIDLLGKALDERSDSVGLHEPVPEQIAHGPLQNAAAELFALCAKA</sequence>